<accession>A0A9P7UPY8</accession>
<keyword evidence="4" id="KW-1185">Reference proteome</keyword>
<dbReference type="EMBL" id="CM032187">
    <property type="protein sequence ID" value="KAG7089525.1"/>
    <property type="molecule type" value="Genomic_DNA"/>
</dbReference>
<dbReference type="GeneID" id="66080275"/>
<evidence type="ECO:0000256" key="2">
    <source>
        <dbReference type="SAM" id="MobiDB-lite"/>
    </source>
</evidence>
<feature type="compositionally biased region" description="Basic and acidic residues" evidence="2">
    <location>
        <begin position="1"/>
        <end position="13"/>
    </location>
</feature>
<gene>
    <name evidence="3" type="ORF">E1B28_011200</name>
</gene>
<dbReference type="Proteomes" id="UP001049176">
    <property type="component" value="Chromosome 7"/>
</dbReference>
<evidence type="ECO:0000256" key="1">
    <source>
        <dbReference type="SAM" id="Coils"/>
    </source>
</evidence>
<dbReference type="OrthoDB" id="2855870at2759"/>
<evidence type="ECO:0000313" key="3">
    <source>
        <dbReference type="EMBL" id="KAG7089525.1"/>
    </source>
</evidence>
<dbReference type="AlphaFoldDB" id="A0A9P7UPY8"/>
<sequence length="442" mass="49629">MTDNTNRPEKRIDSPTPATNDQRLLEDDESMLEGDEGSLLNTEQEARRLLFDSTPTPHQHFDHLENVVLGTASDIQGNIGNILTWVQSTAASVHEVNEAIRTLVTTNNRLQEEVTSLKEQNSEIRSTQKKILDAVDGLKNRNAELTHLLTQNQTNTQGARDHSPDHTNTTTTHKSTTTLGPTFKPTLPTKNPNTKPPARSTDAHHPSRLVVRFLHTGVKEDDKEDPRALAERLNLSITSAASSRGLGDPPTVVAVNYNRANSSLIVYVREDQAAADLLPFEEDIRKGILRDNLFYELKIYVDKKWFKIQVDNVPTMDRLGYIFAPATLMAELTKNNATVSKLHQDEHIPMEPRWTRTMEDLMAQGTLQEPRSLREILRHTPIPGPPTGLPMQQLLEHGTPPQDMQGEGALQVMRLKRTHRNSTHGGVHKMPSNQGERRIYGN</sequence>
<dbReference type="KEGG" id="more:E1B28_011200"/>
<feature type="region of interest" description="Disordered" evidence="2">
    <location>
        <begin position="1"/>
        <end position="22"/>
    </location>
</feature>
<dbReference type="RefSeq" id="XP_043005995.1">
    <property type="nucleotide sequence ID" value="XM_043156210.1"/>
</dbReference>
<reference evidence="3" key="1">
    <citation type="journal article" date="2021" name="Genome Biol. Evol.">
        <title>The assembled and annotated genome of the fairy-ring fungus Marasmius oreades.</title>
        <authorList>
            <person name="Hiltunen M."/>
            <person name="Ament-Velasquez S.L."/>
            <person name="Johannesson H."/>
        </authorList>
    </citation>
    <scope>NUCLEOTIDE SEQUENCE</scope>
    <source>
        <strain evidence="3">03SP1</strain>
    </source>
</reference>
<feature type="region of interest" description="Disordered" evidence="2">
    <location>
        <begin position="420"/>
        <end position="442"/>
    </location>
</feature>
<feature type="region of interest" description="Disordered" evidence="2">
    <location>
        <begin position="151"/>
        <end position="205"/>
    </location>
</feature>
<organism evidence="3 4">
    <name type="scientific">Marasmius oreades</name>
    <name type="common">fairy-ring Marasmius</name>
    <dbReference type="NCBI Taxonomy" id="181124"/>
    <lineage>
        <taxon>Eukaryota</taxon>
        <taxon>Fungi</taxon>
        <taxon>Dikarya</taxon>
        <taxon>Basidiomycota</taxon>
        <taxon>Agaricomycotina</taxon>
        <taxon>Agaricomycetes</taxon>
        <taxon>Agaricomycetidae</taxon>
        <taxon>Agaricales</taxon>
        <taxon>Marasmiineae</taxon>
        <taxon>Marasmiaceae</taxon>
        <taxon>Marasmius</taxon>
    </lineage>
</organism>
<keyword evidence="1" id="KW-0175">Coiled coil</keyword>
<feature type="coiled-coil region" evidence="1">
    <location>
        <begin position="93"/>
        <end position="127"/>
    </location>
</feature>
<feature type="compositionally biased region" description="Low complexity" evidence="2">
    <location>
        <begin position="167"/>
        <end position="197"/>
    </location>
</feature>
<proteinExistence type="predicted"/>
<evidence type="ECO:0000313" key="4">
    <source>
        <dbReference type="Proteomes" id="UP001049176"/>
    </source>
</evidence>
<comment type="caution">
    <text evidence="3">The sequence shown here is derived from an EMBL/GenBank/DDBJ whole genome shotgun (WGS) entry which is preliminary data.</text>
</comment>
<protein>
    <submittedName>
        <fullName evidence="3">Uncharacterized protein</fullName>
    </submittedName>
</protein>
<name>A0A9P7UPY8_9AGAR</name>